<sequence length="153" mass="18186">MIALVLAMDVHGLIGQNNDLPWHYPEDLKYFKELTLNKNVLMGRKTYDSIFNRLGKALPNRQNYVASRHNKPIKDVQLVNDIHSFIKDFKDDLYIIGGKEIFEQSKEYAEYIYITYIKHLYQGDTFINFDYSQFNMKIIKETSDLIFTVYERN</sequence>
<dbReference type="InterPro" id="IPR017925">
    <property type="entry name" value="DHFR_CS"/>
</dbReference>
<dbReference type="SUPFAM" id="SSF53597">
    <property type="entry name" value="Dihydrofolate reductase-like"/>
    <property type="match status" value="1"/>
</dbReference>
<dbReference type="Gene3D" id="3.40.430.10">
    <property type="entry name" value="Dihydrofolate Reductase, subunit A"/>
    <property type="match status" value="1"/>
</dbReference>
<protein>
    <recommendedName>
        <fullName evidence="3">dihydrofolate reductase</fullName>
        <ecNumber evidence="3">1.5.1.3</ecNumber>
    </recommendedName>
</protein>
<dbReference type="GO" id="GO:0005829">
    <property type="term" value="C:cytosol"/>
    <property type="evidence" value="ECO:0007669"/>
    <property type="project" value="TreeGrafter"/>
</dbReference>
<keyword evidence="10" id="KW-1185">Reference proteome</keyword>
<keyword evidence="6" id="KW-0560">Oxidoreductase</keyword>
<keyword evidence="4" id="KW-0554">One-carbon metabolism</keyword>
<dbReference type="GO" id="GO:0046655">
    <property type="term" value="P:folic acid metabolic process"/>
    <property type="evidence" value="ECO:0007669"/>
    <property type="project" value="TreeGrafter"/>
</dbReference>
<evidence type="ECO:0000256" key="1">
    <source>
        <dbReference type="ARBA" id="ARBA00004903"/>
    </source>
</evidence>
<dbReference type="GO" id="GO:0046452">
    <property type="term" value="P:dihydrofolate metabolic process"/>
    <property type="evidence" value="ECO:0007669"/>
    <property type="project" value="TreeGrafter"/>
</dbReference>
<dbReference type="GO" id="GO:0046654">
    <property type="term" value="P:tetrahydrofolate biosynthetic process"/>
    <property type="evidence" value="ECO:0007669"/>
    <property type="project" value="UniProtKB-UniPathway"/>
</dbReference>
<dbReference type="InterPro" id="IPR024072">
    <property type="entry name" value="DHFR-like_dom_sf"/>
</dbReference>
<feature type="domain" description="DHFR" evidence="8">
    <location>
        <begin position="1"/>
        <end position="153"/>
    </location>
</feature>
<evidence type="ECO:0000256" key="6">
    <source>
        <dbReference type="ARBA" id="ARBA00023002"/>
    </source>
</evidence>
<evidence type="ECO:0000256" key="4">
    <source>
        <dbReference type="ARBA" id="ARBA00022563"/>
    </source>
</evidence>
<dbReference type="PANTHER" id="PTHR48069:SF3">
    <property type="entry name" value="DIHYDROFOLATE REDUCTASE"/>
    <property type="match status" value="1"/>
</dbReference>
<evidence type="ECO:0000256" key="2">
    <source>
        <dbReference type="ARBA" id="ARBA00009539"/>
    </source>
</evidence>
<evidence type="ECO:0000256" key="5">
    <source>
        <dbReference type="ARBA" id="ARBA00022857"/>
    </source>
</evidence>
<dbReference type="InterPro" id="IPR001796">
    <property type="entry name" value="DHFR_dom"/>
</dbReference>
<dbReference type="GO" id="GO:0050661">
    <property type="term" value="F:NADP binding"/>
    <property type="evidence" value="ECO:0007669"/>
    <property type="project" value="InterPro"/>
</dbReference>
<dbReference type="PROSITE" id="PS51330">
    <property type="entry name" value="DHFR_2"/>
    <property type="match status" value="1"/>
</dbReference>
<name>A0A7L6N2G9_9MOLU</name>
<dbReference type="InterPro" id="IPR012259">
    <property type="entry name" value="DHFR"/>
</dbReference>
<keyword evidence="5" id="KW-0521">NADP</keyword>
<dbReference type="Pfam" id="PF00186">
    <property type="entry name" value="DHFR_1"/>
    <property type="match status" value="1"/>
</dbReference>
<evidence type="ECO:0000259" key="8">
    <source>
        <dbReference type="PROSITE" id="PS51330"/>
    </source>
</evidence>
<dbReference type="EMBL" id="CP051151">
    <property type="protein sequence ID" value="QLY39652.1"/>
    <property type="molecule type" value="Genomic_DNA"/>
</dbReference>
<dbReference type="PRINTS" id="PR00070">
    <property type="entry name" value="DHFR"/>
</dbReference>
<organism evidence="9 10">
    <name type="scientific">Hujiaoplasma nucleasis</name>
    <dbReference type="NCBI Taxonomy" id="2725268"/>
    <lineage>
        <taxon>Bacteria</taxon>
        <taxon>Bacillati</taxon>
        <taxon>Mycoplasmatota</taxon>
        <taxon>Mollicutes</taxon>
        <taxon>Candidatus Izemoplasmatales</taxon>
        <taxon>Hujiaoplasmataceae</taxon>
        <taxon>Hujiaoplasma</taxon>
    </lineage>
</organism>
<dbReference type="EC" id="1.5.1.3" evidence="3"/>
<dbReference type="UniPathway" id="UPA00077">
    <property type="reaction ID" value="UER00158"/>
</dbReference>
<comment type="similarity">
    <text evidence="2 7">Belongs to the dihydrofolate reductase family.</text>
</comment>
<comment type="pathway">
    <text evidence="1">Cofactor biosynthesis; tetrahydrofolate biosynthesis; 5,6,7,8-tetrahydrofolate from 7,8-dihydrofolate: step 1/1.</text>
</comment>
<evidence type="ECO:0000313" key="9">
    <source>
        <dbReference type="EMBL" id="QLY39652.1"/>
    </source>
</evidence>
<evidence type="ECO:0000256" key="7">
    <source>
        <dbReference type="RuleBase" id="RU004474"/>
    </source>
</evidence>
<dbReference type="AlphaFoldDB" id="A0A7L6N2G9"/>
<evidence type="ECO:0000256" key="3">
    <source>
        <dbReference type="ARBA" id="ARBA00012856"/>
    </source>
</evidence>
<dbReference type="GO" id="GO:0006730">
    <property type="term" value="P:one-carbon metabolic process"/>
    <property type="evidence" value="ECO:0007669"/>
    <property type="project" value="UniProtKB-KW"/>
</dbReference>
<evidence type="ECO:0000313" key="10">
    <source>
        <dbReference type="Proteomes" id="UP000512167"/>
    </source>
</evidence>
<accession>A0A7L6N2G9</accession>
<dbReference type="PROSITE" id="PS00075">
    <property type="entry name" value="DHFR_1"/>
    <property type="match status" value="1"/>
</dbReference>
<reference evidence="9 10" key="1">
    <citation type="submission" date="2020-04" db="EMBL/GenBank/DDBJ databases">
        <authorList>
            <person name="Zheng R.K."/>
            <person name="Sun C.M."/>
        </authorList>
    </citation>
    <scope>NUCLEOTIDE SEQUENCE [LARGE SCALE GENOMIC DNA]</scope>
    <source>
        <strain evidence="10">zrk29</strain>
    </source>
</reference>
<gene>
    <name evidence="9" type="ORF">HF295_01750</name>
</gene>
<dbReference type="PANTHER" id="PTHR48069">
    <property type="entry name" value="DIHYDROFOLATE REDUCTASE"/>
    <property type="match status" value="1"/>
</dbReference>
<dbReference type="RefSeq" id="WP_312032130.1">
    <property type="nucleotide sequence ID" value="NZ_CP051151.1"/>
</dbReference>
<proteinExistence type="inferred from homology"/>
<dbReference type="GO" id="GO:0004146">
    <property type="term" value="F:dihydrofolate reductase activity"/>
    <property type="evidence" value="ECO:0007669"/>
    <property type="project" value="UniProtKB-EC"/>
</dbReference>
<dbReference type="KEGG" id="tbk:HF295_01750"/>
<dbReference type="CDD" id="cd00209">
    <property type="entry name" value="DHFR"/>
    <property type="match status" value="1"/>
</dbReference>
<dbReference type="Proteomes" id="UP000512167">
    <property type="component" value="Chromosome"/>
</dbReference>